<evidence type="ECO:0000313" key="3">
    <source>
        <dbReference type="EMBL" id="PVA07885.1"/>
    </source>
</evidence>
<feature type="transmembrane region" description="Helical" evidence="2">
    <location>
        <begin position="12"/>
        <end position="34"/>
    </location>
</feature>
<dbReference type="AlphaFoldDB" id="A0A2T7G0F4"/>
<evidence type="ECO:0000313" key="4">
    <source>
        <dbReference type="Proteomes" id="UP000244817"/>
    </source>
</evidence>
<keyword evidence="2" id="KW-0472">Membrane</keyword>
<gene>
    <name evidence="3" type="ORF">DC363_04505</name>
</gene>
<name>A0A2T7G0F4_9RHOB</name>
<feature type="region of interest" description="Disordered" evidence="1">
    <location>
        <begin position="59"/>
        <end position="204"/>
    </location>
</feature>
<feature type="compositionally biased region" description="Acidic residues" evidence="1">
    <location>
        <begin position="193"/>
        <end position="204"/>
    </location>
</feature>
<organism evidence="3 4">
    <name type="scientific">Thalassorhabdomicrobium marinisediminis</name>
    <dbReference type="NCBI Taxonomy" id="2170577"/>
    <lineage>
        <taxon>Bacteria</taxon>
        <taxon>Pseudomonadati</taxon>
        <taxon>Pseudomonadota</taxon>
        <taxon>Alphaproteobacteria</taxon>
        <taxon>Rhodobacterales</taxon>
        <taxon>Paracoccaceae</taxon>
        <taxon>Thalassorhabdomicrobium</taxon>
    </lineage>
</organism>
<dbReference type="EMBL" id="QCYG01000002">
    <property type="protein sequence ID" value="PVA07885.1"/>
    <property type="molecule type" value="Genomic_DNA"/>
</dbReference>
<keyword evidence="4" id="KW-1185">Reference proteome</keyword>
<accession>A0A2T7G0F4</accession>
<feature type="compositionally biased region" description="Acidic residues" evidence="1">
    <location>
        <begin position="59"/>
        <end position="85"/>
    </location>
</feature>
<keyword evidence="2" id="KW-1133">Transmembrane helix</keyword>
<dbReference type="Proteomes" id="UP000244817">
    <property type="component" value="Unassembled WGS sequence"/>
</dbReference>
<feature type="compositionally biased region" description="Acidic residues" evidence="1">
    <location>
        <begin position="95"/>
        <end position="111"/>
    </location>
</feature>
<sequence>MAQHRTDRSQLSTPMMILITAVGAVLIIALLIMFTEREDAPTTQEVADEGAVILEGDTEEDVTEVVEEDPDALAEDEDVAEEAAADEAGAPDEVIVVDDAEDGTDAFENTDDNSAVVTEEPSEGVQDTGDAAPAEETPADTAPAEEETTDATPGDEAPADDPAPATDPADDAATETGDSDTTRIVVPLTDPDAPADDTETPQSQ</sequence>
<evidence type="ECO:0000256" key="1">
    <source>
        <dbReference type="SAM" id="MobiDB-lite"/>
    </source>
</evidence>
<reference evidence="3 4" key="1">
    <citation type="submission" date="2018-04" db="EMBL/GenBank/DDBJ databases">
        <title>Pelagivirga bohaiensis gen. nov., sp. nov., a bacterium isolated from the Bohai Sea.</title>
        <authorList>
            <person name="Ji X."/>
        </authorList>
    </citation>
    <scope>NUCLEOTIDE SEQUENCE [LARGE SCALE GENOMIC DNA]</scope>
    <source>
        <strain evidence="3 4">BH-SD16</strain>
    </source>
</reference>
<feature type="compositionally biased region" description="Low complexity" evidence="1">
    <location>
        <begin position="128"/>
        <end position="142"/>
    </location>
</feature>
<protein>
    <submittedName>
        <fullName evidence="3">Uncharacterized protein</fullName>
    </submittedName>
</protein>
<comment type="caution">
    <text evidence="3">The sequence shown here is derived from an EMBL/GenBank/DDBJ whole genome shotgun (WGS) entry which is preliminary data.</text>
</comment>
<proteinExistence type="predicted"/>
<evidence type="ECO:0000256" key="2">
    <source>
        <dbReference type="SAM" id="Phobius"/>
    </source>
</evidence>
<keyword evidence="2" id="KW-0812">Transmembrane</keyword>
<dbReference type="RefSeq" id="WP_108639928.1">
    <property type="nucleotide sequence ID" value="NZ_QCYG01000002.1"/>
</dbReference>
<feature type="compositionally biased region" description="Low complexity" evidence="1">
    <location>
        <begin position="150"/>
        <end position="167"/>
    </location>
</feature>